<organism evidence="3 4">
    <name type="scientific">Chitinophaga tropicalis</name>
    <dbReference type="NCBI Taxonomy" id="2683588"/>
    <lineage>
        <taxon>Bacteria</taxon>
        <taxon>Pseudomonadati</taxon>
        <taxon>Bacteroidota</taxon>
        <taxon>Chitinophagia</taxon>
        <taxon>Chitinophagales</taxon>
        <taxon>Chitinophagaceae</taxon>
        <taxon>Chitinophaga</taxon>
    </lineage>
</organism>
<keyword evidence="4" id="KW-1185">Reference proteome</keyword>
<keyword evidence="1" id="KW-0812">Transmembrane</keyword>
<feature type="transmembrane region" description="Helical" evidence="1">
    <location>
        <begin position="86"/>
        <end position="104"/>
    </location>
</feature>
<proteinExistence type="predicted"/>
<comment type="caution">
    <text evidence="3">The sequence shown here is derived from an EMBL/GenBank/DDBJ whole genome shotgun (WGS) entry which is preliminary data.</text>
</comment>
<feature type="domain" description="Signal transduction histidine kinase internal region" evidence="2">
    <location>
        <begin position="165"/>
        <end position="239"/>
    </location>
</feature>
<name>A0A7K1U5C5_9BACT</name>
<accession>A0A7K1U5C5</accession>
<dbReference type="Pfam" id="PF06580">
    <property type="entry name" value="His_kinase"/>
    <property type="match status" value="1"/>
</dbReference>
<dbReference type="InterPro" id="IPR050640">
    <property type="entry name" value="Bact_2-comp_sensor_kinase"/>
</dbReference>
<protein>
    <recommendedName>
        <fullName evidence="2">Signal transduction histidine kinase internal region domain-containing protein</fullName>
    </recommendedName>
</protein>
<feature type="transmembrane region" description="Helical" evidence="1">
    <location>
        <begin position="45"/>
        <end position="65"/>
    </location>
</feature>
<keyword evidence="1" id="KW-0472">Membrane</keyword>
<evidence type="ECO:0000313" key="4">
    <source>
        <dbReference type="Proteomes" id="UP000461730"/>
    </source>
</evidence>
<sequence length="351" mass="40396">MMKINALCKDLFRYSCLLSLIVAAIAMIFLYVFKQASHQPVLYSLMVGMRFFLMGVLNIIILIWLDKNRPSMTERKKKFIRYGVGYAIVLVFFFITDPIAQFLTHPLLHDKLWPDQILAVLVQGLMNNSLVLILHNFVILQHQKANHELEIARLSAANVESTNLLLKQQIHPHFLFNALSMLKSLYKSDLNAGEEYLTHLVNFLRASLAESHARVARLSDEINLCNDYLEMQKIRFENALVCTIDIPENVLLHGSVPLFSIQSLIENAIKHNEVSELSPLVIRVYYKDDRIITENNIQLRTMTDTPSRKGLMNLVERYRILSDDEVIISQENDTFSVSIKVLNNEDSNHRG</sequence>
<evidence type="ECO:0000256" key="1">
    <source>
        <dbReference type="SAM" id="Phobius"/>
    </source>
</evidence>
<dbReference type="InterPro" id="IPR010559">
    <property type="entry name" value="Sig_transdc_His_kin_internal"/>
</dbReference>
<reference evidence="3 4" key="1">
    <citation type="submission" date="2019-12" db="EMBL/GenBank/DDBJ databases">
        <title>Chitinophaga sp. strain ysch24 (GDMCC 1.1355), whole genome shotgun sequence.</title>
        <authorList>
            <person name="Zhang X."/>
        </authorList>
    </citation>
    <scope>NUCLEOTIDE SEQUENCE [LARGE SCALE GENOMIC DNA]</scope>
    <source>
        <strain evidence="4">ysch24</strain>
    </source>
</reference>
<feature type="transmembrane region" description="Helical" evidence="1">
    <location>
        <begin position="116"/>
        <end position="139"/>
    </location>
</feature>
<gene>
    <name evidence="3" type="ORF">GO493_14875</name>
</gene>
<dbReference type="EMBL" id="WRXN01000006">
    <property type="protein sequence ID" value="MVT09550.1"/>
    <property type="molecule type" value="Genomic_DNA"/>
</dbReference>
<dbReference type="PANTHER" id="PTHR34220">
    <property type="entry name" value="SENSOR HISTIDINE KINASE YPDA"/>
    <property type="match status" value="1"/>
</dbReference>
<dbReference type="GO" id="GO:0000155">
    <property type="term" value="F:phosphorelay sensor kinase activity"/>
    <property type="evidence" value="ECO:0007669"/>
    <property type="project" value="InterPro"/>
</dbReference>
<evidence type="ECO:0000259" key="2">
    <source>
        <dbReference type="Pfam" id="PF06580"/>
    </source>
</evidence>
<dbReference type="PANTHER" id="PTHR34220:SF7">
    <property type="entry name" value="SENSOR HISTIDINE KINASE YPDA"/>
    <property type="match status" value="1"/>
</dbReference>
<dbReference type="AlphaFoldDB" id="A0A7K1U5C5"/>
<dbReference type="RefSeq" id="WP_157306998.1">
    <property type="nucleotide sequence ID" value="NZ_WRXN01000006.1"/>
</dbReference>
<evidence type="ECO:0000313" key="3">
    <source>
        <dbReference type="EMBL" id="MVT09550.1"/>
    </source>
</evidence>
<dbReference type="Proteomes" id="UP000461730">
    <property type="component" value="Unassembled WGS sequence"/>
</dbReference>
<keyword evidence="1" id="KW-1133">Transmembrane helix</keyword>
<dbReference type="GO" id="GO:0016020">
    <property type="term" value="C:membrane"/>
    <property type="evidence" value="ECO:0007669"/>
    <property type="project" value="InterPro"/>
</dbReference>
<feature type="transmembrane region" description="Helical" evidence="1">
    <location>
        <begin position="12"/>
        <end position="33"/>
    </location>
</feature>